<dbReference type="InterPro" id="IPR045562">
    <property type="entry name" value="RecG_dom3_C"/>
</dbReference>
<evidence type="ECO:0000256" key="6">
    <source>
        <dbReference type="ARBA" id="ARBA00023125"/>
    </source>
</evidence>
<dbReference type="GO" id="GO:0016787">
    <property type="term" value="F:hydrolase activity"/>
    <property type="evidence" value="ECO:0007669"/>
    <property type="project" value="UniProtKB-KW"/>
</dbReference>
<dbReference type="SUPFAM" id="SSF50249">
    <property type="entry name" value="Nucleic acid-binding proteins"/>
    <property type="match status" value="1"/>
</dbReference>
<dbReference type="NCBIfam" id="NF008164">
    <property type="entry name" value="PRK10917.1-2"/>
    <property type="match status" value="1"/>
</dbReference>
<dbReference type="SMART" id="SM00490">
    <property type="entry name" value="HELICc"/>
    <property type="match status" value="1"/>
</dbReference>
<dbReference type="CDD" id="cd17992">
    <property type="entry name" value="DEXHc_RecG"/>
    <property type="match status" value="1"/>
</dbReference>
<dbReference type="InterPro" id="IPR027417">
    <property type="entry name" value="P-loop_NTPase"/>
</dbReference>
<accession>A0ABT1W9A4</accession>
<evidence type="ECO:0000256" key="5">
    <source>
        <dbReference type="ARBA" id="ARBA00022840"/>
    </source>
</evidence>
<evidence type="ECO:0000313" key="11">
    <source>
        <dbReference type="Proteomes" id="UP001524587"/>
    </source>
</evidence>
<dbReference type="EC" id="3.6.4.12" evidence="10"/>
<organism evidence="10 11">
    <name type="scientific">Endosaccharibacter trunci</name>
    <dbReference type="NCBI Taxonomy" id="2812733"/>
    <lineage>
        <taxon>Bacteria</taxon>
        <taxon>Pseudomonadati</taxon>
        <taxon>Pseudomonadota</taxon>
        <taxon>Alphaproteobacteria</taxon>
        <taxon>Acetobacterales</taxon>
        <taxon>Acetobacteraceae</taxon>
        <taxon>Endosaccharibacter</taxon>
    </lineage>
</organism>
<keyword evidence="6" id="KW-0238">DNA-binding</keyword>
<feature type="domain" description="Helicase C-terminal" evidence="9">
    <location>
        <begin position="458"/>
        <end position="617"/>
    </location>
</feature>
<name>A0ABT1W9A4_9PROT</name>
<evidence type="ECO:0000313" key="10">
    <source>
        <dbReference type="EMBL" id="MCQ8278822.1"/>
    </source>
</evidence>
<dbReference type="SMART" id="SM00487">
    <property type="entry name" value="DEXDc"/>
    <property type="match status" value="1"/>
</dbReference>
<keyword evidence="2" id="KW-0227">DNA damage</keyword>
<keyword evidence="7" id="KW-0234">DNA repair</keyword>
<dbReference type="Pfam" id="PF00271">
    <property type="entry name" value="Helicase_C"/>
    <property type="match status" value="1"/>
</dbReference>
<dbReference type="Proteomes" id="UP001524587">
    <property type="component" value="Unassembled WGS sequence"/>
</dbReference>
<dbReference type="PROSITE" id="PS51192">
    <property type="entry name" value="HELICASE_ATP_BIND_1"/>
    <property type="match status" value="1"/>
</dbReference>
<dbReference type="CDD" id="cd04488">
    <property type="entry name" value="RecG_wedge_OBF"/>
    <property type="match status" value="1"/>
</dbReference>
<evidence type="ECO:0000256" key="3">
    <source>
        <dbReference type="ARBA" id="ARBA00022801"/>
    </source>
</evidence>
<proteinExistence type="predicted"/>
<gene>
    <name evidence="10" type="primary">recG</name>
    <name evidence="10" type="ORF">NFI95_10190</name>
</gene>
<sequence>MLLPLLAPLTGLPGVGAGIAGLIGRAIGGTRVIDLLFHLPDNTIDRRYRPALSRAEPGRIATLVVRVLRIDGPARPRQPWRVVAGDPEGGPATLELVFFSPHQARRLQPGMVLTVSGPLEAYGNRLSMPHPDHLVPAGPDGRPGFVPEIEAVWPLTAGLNGRLLGRAMRGALQRLPDPDVLGEWLDPALVARERWPDFGTALRTLHLPKGDPDAESRARARLGCDELLAEQVAIQQAKRIARRRPGRSLRGDGHLRAETLRRFGFRPTDAQHRALHEIDADLERPTRMLRLLQGDVGAGKTLVALLAMLRAAEAGAQSCLMAPTEILARQHYATLSRLSPVPVALLTGSIKGRARKQALEAIGTGAALLTVGTHALFQDGVEFSDLALAVIDEQHRFGVEQRLLLGDKGRATDVLVMTATPIPRTVLLTQYGEMQVSRLDGKPAGRKPIRTTLHGMGAEAEVIEAVRRALARDAQLFWVCPLVEESELLDIQAAQRRFAALDALFPGRVGLAHGRQDPAIRQAALDRFASGQTRILVATTVIEVGVDIPSATIMVIEHAERFGLAQLHQLRGRVGRGAEASYCLLLHDEPLGAGSRRRLSLLRDTEDGFLIADEDYRMRGGGELMGRRQSGQAGYRLAGGTAFERLLRTAWQDAERLVERDGALQSARGRTIRRLLALFGKADAARTLGSG</sequence>
<keyword evidence="11" id="KW-1185">Reference proteome</keyword>
<evidence type="ECO:0000259" key="9">
    <source>
        <dbReference type="PROSITE" id="PS51194"/>
    </source>
</evidence>
<evidence type="ECO:0000256" key="2">
    <source>
        <dbReference type="ARBA" id="ARBA00022763"/>
    </source>
</evidence>
<dbReference type="PROSITE" id="PS51194">
    <property type="entry name" value="HELICASE_CTER"/>
    <property type="match status" value="1"/>
</dbReference>
<evidence type="ECO:0000256" key="7">
    <source>
        <dbReference type="ARBA" id="ARBA00023204"/>
    </source>
</evidence>
<dbReference type="SUPFAM" id="SSF52540">
    <property type="entry name" value="P-loop containing nucleoside triphosphate hydrolases"/>
    <property type="match status" value="2"/>
</dbReference>
<feature type="domain" description="Helicase ATP-binding" evidence="8">
    <location>
        <begin position="281"/>
        <end position="439"/>
    </location>
</feature>
<dbReference type="Pfam" id="PF00270">
    <property type="entry name" value="DEAD"/>
    <property type="match status" value="1"/>
</dbReference>
<dbReference type="InterPro" id="IPR012340">
    <property type="entry name" value="NA-bd_OB-fold"/>
</dbReference>
<dbReference type="GO" id="GO:0003678">
    <property type="term" value="F:DNA helicase activity"/>
    <property type="evidence" value="ECO:0007669"/>
    <property type="project" value="UniProtKB-EC"/>
</dbReference>
<comment type="caution">
    <text evidence="10">The sequence shown here is derived from an EMBL/GenBank/DDBJ whole genome shotgun (WGS) entry which is preliminary data.</text>
</comment>
<dbReference type="Pfam" id="PF19833">
    <property type="entry name" value="RecG_dom3_C"/>
    <property type="match status" value="1"/>
</dbReference>
<dbReference type="PANTHER" id="PTHR47964">
    <property type="entry name" value="ATP-DEPENDENT DNA HELICASE HOMOLOG RECG, CHLOROPLASTIC"/>
    <property type="match status" value="1"/>
</dbReference>
<dbReference type="InterPro" id="IPR011545">
    <property type="entry name" value="DEAD/DEAH_box_helicase_dom"/>
</dbReference>
<dbReference type="InterPro" id="IPR001650">
    <property type="entry name" value="Helicase_C-like"/>
</dbReference>
<keyword evidence="1" id="KW-0547">Nucleotide-binding</keyword>
<dbReference type="EMBL" id="JAMSKV010000008">
    <property type="protein sequence ID" value="MCQ8278822.1"/>
    <property type="molecule type" value="Genomic_DNA"/>
</dbReference>
<protein>
    <submittedName>
        <fullName evidence="10">ATP-dependent DNA helicase RecG</fullName>
        <ecNumber evidence="10">3.6.4.12</ecNumber>
    </submittedName>
</protein>
<evidence type="ECO:0000259" key="8">
    <source>
        <dbReference type="PROSITE" id="PS51192"/>
    </source>
</evidence>
<dbReference type="InterPro" id="IPR047112">
    <property type="entry name" value="RecG/Mfd"/>
</dbReference>
<dbReference type="PANTHER" id="PTHR47964:SF1">
    <property type="entry name" value="ATP-DEPENDENT DNA HELICASE HOMOLOG RECG, CHLOROPLASTIC"/>
    <property type="match status" value="1"/>
</dbReference>
<reference evidence="10 11" key="1">
    <citation type="submission" date="2022-06" db="EMBL/GenBank/DDBJ databases">
        <title>Endosaccharibacter gen. nov., sp. nov., endophytic bacteria isolated from sugarcane.</title>
        <authorList>
            <person name="Pitiwittayakul N."/>
            <person name="Yukphan P."/>
            <person name="Charoenyingcharoen P."/>
            <person name="Tanasupawat S."/>
        </authorList>
    </citation>
    <scope>NUCLEOTIDE SEQUENCE [LARGE SCALE GENOMIC DNA]</scope>
    <source>
        <strain evidence="10 11">KSS8</strain>
    </source>
</reference>
<dbReference type="InterPro" id="IPR014001">
    <property type="entry name" value="Helicase_ATP-bd"/>
</dbReference>
<keyword evidence="3 10" id="KW-0378">Hydrolase</keyword>
<keyword evidence="5" id="KW-0067">ATP-binding</keyword>
<evidence type="ECO:0000256" key="4">
    <source>
        <dbReference type="ARBA" id="ARBA00022806"/>
    </source>
</evidence>
<evidence type="ECO:0000256" key="1">
    <source>
        <dbReference type="ARBA" id="ARBA00022741"/>
    </source>
</evidence>
<dbReference type="Gene3D" id="3.40.50.300">
    <property type="entry name" value="P-loop containing nucleotide triphosphate hydrolases"/>
    <property type="match status" value="2"/>
</dbReference>
<keyword evidence="4 10" id="KW-0347">Helicase</keyword>